<gene>
    <name evidence="2" type="ORF">SNE35_26290</name>
</gene>
<reference evidence="2 3" key="1">
    <citation type="submission" date="2023-11" db="EMBL/GenBank/DDBJ databases">
        <title>Paucibacter sp. nov., isolated from fresh soil in Korea.</title>
        <authorList>
            <person name="Le N.T.T."/>
        </authorList>
    </citation>
    <scope>NUCLEOTIDE SEQUENCE [LARGE SCALE GENOMIC DNA]</scope>
    <source>
        <strain evidence="2 3">R3-3</strain>
    </source>
</reference>
<organism evidence="2 3">
    <name type="scientific">Roseateles agri</name>
    <dbReference type="NCBI Taxonomy" id="3098619"/>
    <lineage>
        <taxon>Bacteria</taxon>
        <taxon>Pseudomonadati</taxon>
        <taxon>Pseudomonadota</taxon>
        <taxon>Betaproteobacteria</taxon>
        <taxon>Burkholderiales</taxon>
        <taxon>Sphaerotilaceae</taxon>
        <taxon>Roseateles</taxon>
    </lineage>
</organism>
<evidence type="ECO:0000256" key="1">
    <source>
        <dbReference type="SAM" id="MobiDB-lite"/>
    </source>
</evidence>
<name>A0ABU5DNZ6_9BURK</name>
<accession>A0ABU5DNZ6</accession>
<proteinExistence type="predicted"/>
<comment type="caution">
    <text evidence="2">The sequence shown here is derived from an EMBL/GenBank/DDBJ whole genome shotgun (WGS) entry which is preliminary data.</text>
</comment>
<dbReference type="EMBL" id="JAXCLA010000009">
    <property type="protein sequence ID" value="MDY0748037.1"/>
    <property type="molecule type" value="Genomic_DNA"/>
</dbReference>
<feature type="region of interest" description="Disordered" evidence="1">
    <location>
        <begin position="119"/>
        <end position="140"/>
    </location>
</feature>
<protein>
    <submittedName>
        <fullName evidence="2">Uncharacterized protein</fullName>
    </submittedName>
</protein>
<keyword evidence="3" id="KW-1185">Reference proteome</keyword>
<dbReference type="RefSeq" id="WP_320426003.1">
    <property type="nucleotide sequence ID" value="NZ_JAXCLA010000009.1"/>
</dbReference>
<dbReference type="Proteomes" id="UP001285263">
    <property type="component" value="Unassembled WGS sequence"/>
</dbReference>
<sequence>MAEPDLSHEDPSAPLARAIAELDGFVRKLSLDLPRSMPWQRQLHVQLGRAEHLVQILRMTILLKHSREEAIEAGRELNAACRAALGALRASRADVKTKGSVACMVAASGLIGEALTNEDGLQGLPSDADSNSESVPPLRR</sequence>
<evidence type="ECO:0000313" key="3">
    <source>
        <dbReference type="Proteomes" id="UP001285263"/>
    </source>
</evidence>
<evidence type="ECO:0000313" key="2">
    <source>
        <dbReference type="EMBL" id="MDY0748037.1"/>
    </source>
</evidence>